<dbReference type="Pfam" id="PF02805">
    <property type="entry name" value="Ada_Zn_binding"/>
    <property type="match status" value="1"/>
</dbReference>
<dbReference type="EMBL" id="VRYY01000111">
    <property type="protein sequence ID" value="MBG3876424.1"/>
    <property type="molecule type" value="Genomic_DNA"/>
</dbReference>
<dbReference type="InterPro" id="IPR016071">
    <property type="entry name" value="Staphylococal_nuclease_OB-fold"/>
</dbReference>
<protein>
    <submittedName>
        <fullName evidence="6">Nuclease</fullName>
    </submittedName>
</protein>
<dbReference type="SMART" id="SM00318">
    <property type="entry name" value="SNc"/>
    <property type="match status" value="1"/>
</dbReference>
<sequence>MYVAAVFFLFLAFPTTLSFAWGGKVVGVSDGDTVTVLSSSHEQIRVRLYGIDAPESEQPFGTKSKQSLSGLLFGKTVEVDEVDVDRYGRVVARLHVGQVDINAEQVRRGMAWVYDSYCRDVVCVDWRRLEGAARGSSLGLWGDPRPMPPWEWRKSRRGASTQGVQHKSGVEGQLSGIGYHGNQRSHVFHRSGCKDYDCPNCVVIFETREDAVKNGFRPCGVCRP</sequence>
<accession>A0ABS0J1Y0</accession>
<keyword evidence="3" id="KW-0378">Hydrolase</keyword>
<keyword evidence="1" id="KW-0540">Nuclease</keyword>
<gene>
    <name evidence="6" type="ORF">FVW20_05120</name>
</gene>
<keyword evidence="7" id="KW-1185">Reference proteome</keyword>
<feature type="domain" description="TNase-like" evidence="5">
    <location>
        <begin position="23"/>
        <end position="143"/>
    </location>
</feature>
<reference evidence="6 7" key="1">
    <citation type="submission" date="2019-08" db="EMBL/GenBank/DDBJ databases">
        <authorList>
            <person name="Luo N."/>
        </authorList>
    </citation>
    <scope>NUCLEOTIDE SEQUENCE [LARGE SCALE GENOMIC DNA]</scope>
    <source>
        <strain evidence="6 7">NCIMB 9442</strain>
    </source>
</reference>
<dbReference type="Pfam" id="PF00565">
    <property type="entry name" value="SNase"/>
    <property type="match status" value="1"/>
</dbReference>
<dbReference type="PROSITE" id="PS01123">
    <property type="entry name" value="TNASE_1"/>
    <property type="match status" value="1"/>
</dbReference>
<dbReference type="SUPFAM" id="SSF50199">
    <property type="entry name" value="Staphylococcal nuclease"/>
    <property type="match status" value="1"/>
</dbReference>
<dbReference type="InterPro" id="IPR002071">
    <property type="entry name" value="Thermonucl_AS"/>
</dbReference>
<name>A0ABS0J1Y0_9BACT</name>
<evidence type="ECO:0000256" key="1">
    <source>
        <dbReference type="ARBA" id="ARBA00022722"/>
    </source>
</evidence>
<evidence type="ECO:0000256" key="2">
    <source>
        <dbReference type="ARBA" id="ARBA00022759"/>
    </source>
</evidence>
<evidence type="ECO:0000256" key="4">
    <source>
        <dbReference type="ARBA" id="ARBA00023159"/>
    </source>
</evidence>
<evidence type="ECO:0000313" key="6">
    <source>
        <dbReference type="EMBL" id="MBG3876424.1"/>
    </source>
</evidence>
<keyword evidence="4" id="KW-0010">Activator</keyword>
<comment type="caution">
    <text evidence="6">The sequence shown here is derived from an EMBL/GenBank/DDBJ whole genome shotgun (WGS) entry which is preliminary data.</text>
</comment>
<keyword evidence="2" id="KW-0255">Endonuclease</keyword>
<dbReference type="Proteomes" id="UP001194469">
    <property type="component" value="Unassembled WGS sequence"/>
</dbReference>
<dbReference type="Gene3D" id="2.40.50.90">
    <property type="match status" value="1"/>
</dbReference>
<dbReference type="Gene3D" id="3.40.10.10">
    <property type="entry name" value="DNA Methylphosphotriester Repair Domain"/>
    <property type="match status" value="1"/>
</dbReference>
<dbReference type="PROSITE" id="PS50830">
    <property type="entry name" value="TNASE_3"/>
    <property type="match status" value="1"/>
</dbReference>
<dbReference type="InterPro" id="IPR035437">
    <property type="entry name" value="SNase_OB-fold_sf"/>
</dbReference>
<proteinExistence type="predicted"/>
<organism evidence="6 7">
    <name type="scientific">Nitratidesulfovibrio oxamicus</name>
    <dbReference type="NCBI Taxonomy" id="32016"/>
    <lineage>
        <taxon>Bacteria</taxon>
        <taxon>Pseudomonadati</taxon>
        <taxon>Thermodesulfobacteriota</taxon>
        <taxon>Desulfovibrionia</taxon>
        <taxon>Desulfovibrionales</taxon>
        <taxon>Desulfovibrionaceae</taxon>
        <taxon>Nitratidesulfovibrio</taxon>
    </lineage>
</organism>
<dbReference type="InterPro" id="IPR035451">
    <property type="entry name" value="Ada-like_dom_sf"/>
</dbReference>
<dbReference type="PANTHER" id="PTHR12302:SF3">
    <property type="entry name" value="SERINE_THREONINE-PROTEIN KINASE 31"/>
    <property type="match status" value="1"/>
</dbReference>
<dbReference type="PANTHER" id="PTHR12302">
    <property type="entry name" value="EBNA2 BINDING PROTEIN P100"/>
    <property type="match status" value="1"/>
</dbReference>
<evidence type="ECO:0000256" key="3">
    <source>
        <dbReference type="ARBA" id="ARBA00022801"/>
    </source>
</evidence>
<evidence type="ECO:0000259" key="5">
    <source>
        <dbReference type="PROSITE" id="PS50830"/>
    </source>
</evidence>
<evidence type="ECO:0000313" key="7">
    <source>
        <dbReference type="Proteomes" id="UP001194469"/>
    </source>
</evidence>
<dbReference type="InterPro" id="IPR004026">
    <property type="entry name" value="Ada_DNA_repair_Zn-bd"/>
</dbReference>
<dbReference type="SUPFAM" id="SSF57884">
    <property type="entry name" value="Ada DNA repair protein, N-terminal domain (N-Ada 10)"/>
    <property type="match status" value="1"/>
</dbReference>